<dbReference type="EC" id="3.4.21.-" evidence="10"/>
<organism evidence="10 11">
    <name type="scientific">Corynebacterium choanae</name>
    <dbReference type="NCBI Taxonomy" id="1862358"/>
    <lineage>
        <taxon>Bacteria</taxon>
        <taxon>Bacillati</taxon>
        <taxon>Actinomycetota</taxon>
        <taxon>Actinomycetes</taxon>
        <taxon>Mycobacteriales</taxon>
        <taxon>Corynebacteriaceae</taxon>
        <taxon>Corynebacterium</taxon>
    </lineage>
</organism>
<dbReference type="EMBL" id="CP033896">
    <property type="protein sequence ID" value="AZA14278.1"/>
    <property type="molecule type" value="Genomic_DNA"/>
</dbReference>
<dbReference type="PROSITE" id="PS00138">
    <property type="entry name" value="SUBTILASE_SER"/>
    <property type="match status" value="1"/>
</dbReference>
<evidence type="ECO:0000256" key="3">
    <source>
        <dbReference type="ARBA" id="ARBA00022801"/>
    </source>
</evidence>
<name>A0A3G6JB76_9CORY</name>
<keyword evidence="11" id="KW-1185">Reference proteome</keyword>
<proteinExistence type="inferred from homology"/>
<gene>
    <name evidence="10" type="primary">epr</name>
    <name evidence="10" type="ORF">CCHOA_09475</name>
</gene>
<dbReference type="KEGG" id="ccho:CCHOA_09475"/>
<evidence type="ECO:0000256" key="5">
    <source>
        <dbReference type="PROSITE-ProRule" id="PRU01240"/>
    </source>
</evidence>
<reference evidence="10 11" key="1">
    <citation type="submission" date="2018-11" db="EMBL/GenBank/DDBJ databases">
        <authorList>
            <person name="Kleinhagauer T."/>
            <person name="Glaeser S.P."/>
            <person name="Spergser J."/>
            <person name="Ruckert C."/>
            <person name="Kaempfer P."/>
            <person name="Busse H.-J."/>
        </authorList>
    </citation>
    <scope>NUCLEOTIDE SEQUENCE [LARGE SCALE GENOMIC DNA]</scope>
    <source>
        <strain evidence="10 11">200CH</strain>
    </source>
</reference>
<feature type="compositionally biased region" description="Low complexity" evidence="7">
    <location>
        <begin position="181"/>
        <end position="195"/>
    </location>
</feature>
<feature type="compositionally biased region" description="Pro residues" evidence="7">
    <location>
        <begin position="133"/>
        <end position="179"/>
    </location>
</feature>
<protein>
    <submittedName>
        <fullName evidence="10">Minor extracellular protease Epr</fullName>
        <ecNumber evidence="10">3.4.21.-</ecNumber>
    </submittedName>
</protein>
<keyword evidence="8" id="KW-0472">Membrane</keyword>
<keyword evidence="4 5" id="KW-0720">Serine protease</keyword>
<dbReference type="InterPro" id="IPR023828">
    <property type="entry name" value="Peptidase_S8_Ser-AS"/>
</dbReference>
<dbReference type="InterPro" id="IPR000209">
    <property type="entry name" value="Peptidase_S8/S53_dom"/>
</dbReference>
<evidence type="ECO:0000256" key="4">
    <source>
        <dbReference type="ARBA" id="ARBA00022825"/>
    </source>
</evidence>
<sequence>MRNFIHQLVGHFLWSTSRRVSKVPFSQWCARCTSSIGSFLFIVVLLAHQPVANTAPQFRVVDHGMVQTHSNGLTLPPPADTRAGNLNRPLFNPTTHLHETAQPHPGQGKFGTEPNPAATDDVRTSPAQWIDLPPLPQLPPISPPAAPPLPAIPPALLPPAPAPAPVPQPSPPPLPPRPNYPQHAAPRPQHPPAGAEIPATDPADHDETNPPPEHLAPEIPPTTATVGPWQLADCVPVVPATPDQQAKAIARSTRLQAVHQLATGEGIRIAIIDTGVTPHPGLATLEQGEDFLTGDDPAHAFIDCDAHGTIVAGIIGGLTTGEDGRILTTGIAPQATIRSFKQTANTLPPDTPGGTLATLAAAIHAALDDKADVINISVVSCIPAAQGAHVDVAPLHEALARAEAQGTIVVAASGNSGGNCAPGAIVFPSHLPTVLSVQALAENGEYAAYSLPAPYPSVSAPGWVPAGLSPTGEGLILGTGTIEQPQPLFGTSYAAPWVSGVAALLKSRNPQLSPAAIREHLTHIADPTTGAIDPLQALSATAEQPPTPRAITVQAPAKPPAPTPARAARLLGYCIIGLTSCLLAAAIAQRITTIRRSKQS</sequence>
<keyword evidence="3 5" id="KW-0378">Hydrolase</keyword>
<dbReference type="Proteomes" id="UP000269019">
    <property type="component" value="Chromosome"/>
</dbReference>
<dbReference type="SUPFAM" id="SSF52743">
    <property type="entry name" value="Subtilisin-like"/>
    <property type="match status" value="1"/>
</dbReference>
<dbReference type="PROSITE" id="PS51892">
    <property type="entry name" value="SUBTILASE"/>
    <property type="match status" value="1"/>
</dbReference>
<keyword evidence="2 5" id="KW-0645">Protease</keyword>
<evidence type="ECO:0000256" key="7">
    <source>
        <dbReference type="SAM" id="MobiDB-lite"/>
    </source>
</evidence>
<evidence type="ECO:0000259" key="9">
    <source>
        <dbReference type="Pfam" id="PF00082"/>
    </source>
</evidence>
<keyword evidence="8" id="KW-1133">Transmembrane helix</keyword>
<dbReference type="PROSITE" id="PS00136">
    <property type="entry name" value="SUBTILASE_ASP"/>
    <property type="match status" value="1"/>
</dbReference>
<feature type="active site" description="Charge relay system" evidence="5">
    <location>
        <position position="307"/>
    </location>
</feature>
<evidence type="ECO:0000256" key="8">
    <source>
        <dbReference type="SAM" id="Phobius"/>
    </source>
</evidence>
<dbReference type="Pfam" id="PF00082">
    <property type="entry name" value="Peptidase_S8"/>
    <property type="match status" value="1"/>
</dbReference>
<dbReference type="InterPro" id="IPR015500">
    <property type="entry name" value="Peptidase_S8_subtilisin-rel"/>
</dbReference>
<dbReference type="InterPro" id="IPR050131">
    <property type="entry name" value="Peptidase_S8_subtilisin-like"/>
</dbReference>
<dbReference type="InterPro" id="IPR023827">
    <property type="entry name" value="Peptidase_S8_Asp-AS"/>
</dbReference>
<accession>A0A3G6JB76</accession>
<feature type="active site" description="Charge relay system" evidence="5">
    <location>
        <position position="492"/>
    </location>
</feature>
<evidence type="ECO:0000256" key="2">
    <source>
        <dbReference type="ARBA" id="ARBA00022670"/>
    </source>
</evidence>
<dbReference type="PANTHER" id="PTHR43806:SF11">
    <property type="entry name" value="CEREVISIN-RELATED"/>
    <property type="match status" value="1"/>
</dbReference>
<keyword evidence="8" id="KW-0812">Transmembrane</keyword>
<feature type="compositionally biased region" description="Pro residues" evidence="7">
    <location>
        <begin position="209"/>
        <end position="220"/>
    </location>
</feature>
<comment type="similarity">
    <text evidence="1 5 6">Belongs to the peptidase S8 family.</text>
</comment>
<evidence type="ECO:0000256" key="6">
    <source>
        <dbReference type="RuleBase" id="RU003355"/>
    </source>
</evidence>
<dbReference type="PANTHER" id="PTHR43806">
    <property type="entry name" value="PEPTIDASE S8"/>
    <property type="match status" value="1"/>
</dbReference>
<evidence type="ECO:0000313" key="11">
    <source>
        <dbReference type="Proteomes" id="UP000269019"/>
    </source>
</evidence>
<feature type="region of interest" description="Disordered" evidence="7">
    <location>
        <begin position="71"/>
        <end position="226"/>
    </location>
</feature>
<dbReference type="InterPro" id="IPR036852">
    <property type="entry name" value="Peptidase_S8/S53_dom_sf"/>
</dbReference>
<dbReference type="AlphaFoldDB" id="A0A3G6JB76"/>
<dbReference type="GO" id="GO:0006508">
    <property type="term" value="P:proteolysis"/>
    <property type="evidence" value="ECO:0007669"/>
    <property type="project" value="UniProtKB-KW"/>
</dbReference>
<dbReference type="Gene3D" id="3.40.50.200">
    <property type="entry name" value="Peptidase S8/S53 domain"/>
    <property type="match status" value="1"/>
</dbReference>
<dbReference type="GO" id="GO:0004252">
    <property type="term" value="F:serine-type endopeptidase activity"/>
    <property type="evidence" value="ECO:0007669"/>
    <property type="project" value="UniProtKB-UniRule"/>
</dbReference>
<evidence type="ECO:0000313" key="10">
    <source>
        <dbReference type="EMBL" id="AZA14278.1"/>
    </source>
</evidence>
<dbReference type="PROSITE" id="PS00137">
    <property type="entry name" value="SUBTILASE_HIS"/>
    <property type="match status" value="1"/>
</dbReference>
<dbReference type="InterPro" id="IPR022398">
    <property type="entry name" value="Peptidase_S8_His-AS"/>
</dbReference>
<feature type="domain" description="Peptidase S8/S53" evidence="9">
    <location>
        <begin position="264"/>
        <end position="526"/>
    </location>
</feature>
<dbReference type="PRINTS" id="PR00723">
    <property type="entry name" value="SUBTILISIN"/>
</dbReference>
<feature type="transmembrane region" description="Helical" evidence="8">
    <location>
        <begin position="570"/>
        <end position="588"/>
    </location>
</feature>
<evidence type="ECO:0000256" key="1">
    <source>
        <dbReference type="ARBA" id="ARBA00011073"/>
    </source>
</evidence>
<feature type="active site" description="Charge relay system" evidence="5">
    <location>
        <position position="273"/>
    </location>
</feature>